<accession>A0AAV7W246</accession>
<protein>
    <submittedName>
        <fullName evidence="2">Uncharacterized protein</fullName>
    </submittedName>
</protein>
<name>A0AAV7W246_PLEWA</name>
<comment type="caution">
    <text evidence="2">The sequence shown here is derived from an EMBL/GenBank/DDBJ whole genome shotgun (WGS) entry which is preliminary data.</text>
</comment>
<feature type="compositionally biased region" description="Basic and acidic residues" evidence="1">
    <location>
        <begin position="13"/>
        <end position="29"/>
    </location>
</feature>
<proteinExistence type="predicted"/>
<keyword evidence="3" id="KW-1185">Reference proteome</keyword>
<evidence type="ECO:0000313" key="3">
    <source>
        <dbReference type="Proteomes" id="UP001066276"/>
    </source>
</evidence>
<gene>
    <name evidence="2" type="ORF">NDU88_003428</name>
</gene>
<organism evidence="2 3">
    <name type="scientific">Pleurodeles waltl</name>
    <name type="common">Iberian ribbed newt</name>
    <dbReference type="NCBI Taxonomy" id="8319"/>
    <lineage>
        <taxon>Eukaryota</taxon>
        <taxon>Metazoa</taxon>
        <taxon>Chordata</taxon>
        <taxon>Craniata</taxon>
        <taxon>Vertebrata</taxon>
        <taxon>Euteleostomi</taxon>
        <taxon>Amphibia</taxon>
        <taxon>Batrachia</taxon>
        <taxon>Caudata</taxon>
        <taxon>Salamandroidea</taxon>
        <taxon>Salamandridae</taxon>
        <taxon>Pleurodelinae</taxon>
        <taxon>Pleurodeles</taxon>
    </lineage>
</organism>
<dbReference type="AlphaFoldDB" id="A0AAV7W246"/>
<evidence type="ECO:0000313" key="2">
    <source>
        <dbReference type="EMBL" id="KAJ1208038.1"/>
    </source>
</evidence>
<feature type="region of interest" description="Disordered" evidence="1">
    <location>
        <begin position="1"/>
        <end position="31"/>
    </location>
</feature>
<dbReference type="EMBL" id="JANPWB010000002">
    <property type="protein sequence ID" value="KAJ1208038.1"/>
    <property type="molecule type" value="Genomic_DNA"/>
</dbReference>
<sequence length="82" mass="9045">MSSSWRIPLGSSRRREGSTSTARTKDQKGTRSALRCIILEGDPVLVQGSLSWYLVYGGRAASSSTREVYDTLRYSMILNVAS</sequence>
<evidence type="ECO:0000256" key="1">
    <source>
        <dbReference type="SAM" id="MobiDB-lite"/>
    </source>
</evidence>
<dbReference type="Proteomes" id="UP001066276">
    <property type="component" value="Chromosome 1_2"/>
</dbReference>
<reference evidence="2" key="1">
    <citation type="journal article" date="2022" name="bioRxiv">
        <title>Sequencing and chromosome-scale assembly of the giantPleurodeles waltlgenome.</title>
        <authorList>
            <person name="Brown T."/>
            <person name="Elewa A."/>
            <person name="Iarovenko S."/>
            <person name="Subramanian E."/>
            <person name="Araus A.J."/>
            <person name="Petzold A."/>
            <person name="Susuki M."/>
            <person name="Suzuki K.-i.T."/>
            <person name="Hayashi T."/>
            <person name="Toyoda A."/>
            <person name="Oliveira C."/>
            <person name="Osipova E."/>
            <person name="Leigh N.D."/>
            <person name="Simon A."/>
            <person name="Yun M.H."/>
        </authorList>
    </citation>
    <scope>NUCLEOTIDE SEQUENCE</scope>
    <source>
        <strain evidence="2">20211129_DDA</strain>
        <tissue evidence="2">Liver</tissue>
    </source>
</reference>